<proteinExistence type="predicted"/>
<evidence type="ECO:0008006" key="4">
    <source>
        <dbReference type="Google" id="ProtNLM"/>
    </source>
</evidence>
<keyword evidence="1" id="KW-0472">Membrane</keyword>
<protein>
    <recommendedName>
        <fullName evidence="4">MFS transporter</fullName>
    </recommendedName>
</protein>
<accession>A0ABV8WGN6</accession>
<evidence type="ECO:0000313" key="3">
    <source>
        <dbReference type="Proteomes" id="UP001595778"/>
    </source>
</evidence>
<feature type="transmembrane region" description="Helical" evidence="1">
    <location>
        <begin position="38"/>
        <end position="59"/>
    </location>
</feature>
<keyword evidence="3" id="KW-1185">Reference proteome</keyword>
<gene>
    <name evidence="2" type="ORF">ACFO0G_03755</name>
</gene>
<organism evidence="2 3">
    <name type="scientific">Arthrobacter sedimenti</name>
    <dbReference type="NCBI Taxonomy" id="2694931"/>
    <lineage>
        <taxon>Bacteria</taxon>
        <taxon>Bacillati</taxon>
        <taxon>Actinomycetota</taxon>
        <taxon>Actinomycetes</taxon>
        <taxon>Micrococcales</taxon>
        <taxon>Micrococcaceae</taxon>
        <taxon>Arthrobacter</taxon>
    </lineage>
</organism>
<dbReference type="RefSeq" id="WP_376976470.1">
    <property type="nucleotide sequence ID" value="NZ_JBHSDQ010000001.1"/>
</dbReference>
<evidence type="ECO:0000313" key="2">
    <source>
        <dbReference type="EMBL" id="MFC4395194.1"/>
    </source>
</evidence>
<reference evidence="3" key="1">
    <citation type="journal article" date="2019" name="Int. J. Syst. Evol. Microbiol.">
        <title>The Global Catalogue of Microorganisms (GCM) 10K type strain sequencing project: providing services to taxonomists for standard genome sequencing and annotation.</title>
        <authorList>
            <consortium name="The Broad Institute Genomics Platform"/>
            <consortium name="The Broad Institute Genome Sequencing Center for Infectious Disease"/>
            <person name="Wu L."/>
            <person name="Ma J."/>
        </authorList>
    </citation>
    <scope>NUCLEOTIDE SEQUENCE [LARGE SCALE GENOMIC DNA]</scope>
    <source>
        <strain evidence="3">PJ61</strain>
    </source>
</reference>
<dbReference type="Proteomes" id="UP001595778">
    <property type="component" value="Unassembled WGS sequence"/>
</dbReference>
<comment type="caution">
    <text evidence="2">The sequence shown here is derived from an EMBL/GenBank/DDBJ whole genome shotgun (WGS) entry which is preliminary data.</text>
</comment>
<keyword evidence="1" id="KW-1133">Transmembrane helix</keyword>
<keyword evidence="1" id="KW-0812">Transmembrane</keyword>
<evidence type="ECO:0000256" key="1">
    <source>
        <dbReference type="SAM" id="Phobius"/>
    </source>
</evidence>
<name>A0ABV8WGN6_9MICC</name>
<dbReference type="EMBL" id="JBHSDQ010000001">
    <property type="protein sequence ID" value="MFC4395194.1"/>
    <property type="molecule type" value="Genomic_DNA"/>
</dbReference>
<feature type="transmembrane region" description="Helical" evidence="1">
    <location>
        <begin position="110"/>
        <end position="132"/>
    </location>
</feature>
<sequence length="194" mass="20177">MSAPLRFPRAMAVTAAMITLAAGAHVMAGGSLPQPVIFLGLVALVLAPVMILARFKVAAPAMAGLLVASQLILHEAFNALSVPASFQQVAVGHLHGSGPVLPATALTPDYAVPGTLMLVLHAAATLATALVLSRGEEAVWALAAWLRPIIRILTPVVIPDWPLQPAPPAVVVLSRWRNLRLPARRGPPLVPTAP</sequence>